<dbReference type="SUPFAM" id="SSF57196">
    <property type="entry name" value="EGF/Laminin"/>
    <property type="match status" value="3"/>
</dbReference>
<keyword evidence="2" id="KW-0677">Repeat</keyword>
<dbReference type="GO" id="GO:0043005">
    <property type="term" value="C:neuron projection"/>
    <property type="evidence" value="ECO:0007669"/>
    <property type="project" value="TreeGrafter"/>
</dbReference>
<sequence>MGSCACNSGYKGENCEEADCLDPGCSNHGVCIHGECHCHPGWGGSNCEILKTMCPDQCSGHGTYLQDSGSCTCDPSWTGPDCSNEICSVDCGSHGVCMGGTCRCEEGWTGPACNQRACHPRCAEHGTCKDGKCECSQGWNGEHCTIGRLCPFASPPIPPASTPQALGRAGVGWVSTRKSSKHGRHIHTLWTHTAVWGFQREGAGGVEGKGGRHMVTRRLG</sequence>
<keyword evidence="6" id="KW-0812">Transmembrane</keyword>
<evidence type="ECO:0000313" key="7">
    <source>
        <dbReference type="Proteomes" id="UP000558488"/>
    </source>
</evidence>
<evidence type="ECO:0000259" key="5">
    <source>
        <dbReference type="PROSITE" id="PS50026"/>
    </source>
</evidence>
<comment type="caution">
    <text evidence="6">The sequence shown here is derived from an EMBL/GenBank/DDBJ whole genome shotgun (WGS) entry which is preliminary data.</text>
</comment>
<dbReference type="PANTHER" id="PTHR11219">
    <property type="entry name" value="TENEURIN AND N-ACETYLGLUCOSAMINE-1-PHOSPHODIESTER ALPHA-N-ACETYLGLUCOSAMINIDASE"/>
    <property type="match status" value="1"/>
</dbReference>
<reference evidence="6 7" key="1">
    <citation type="journal article" date="2020" name="Nature">
        <title>Six reference-quality genomes reveal evolution of bat adaptations.</title>
        <authorList>
            <person name="Jebb D."/>
            <person name="Huang Z."/>
            <person name="Pippel M."/>
            <person name="Hughes G.M."/>
            <person name="Lavrichenko K."/>
            <person name="Devanna P."/>
            <person name="Winkler S."/>
            <person name="Jermiin L.S."/>
            <person name="Skirmuntt E.C."/>
            <person name="Katzourakis A."/>
            <person name="Burkitt-Gray L."/>
            <person name="Ray D.A."/>
            <person name="Sullivan K.A.M."/>
            <person name="Roscito J.G."/>
            <person name="Kirilenko B.M."/>
            <person name="Davalos L.M."/>
            <person name="Corthals A.P."/>
            <person name="Power M.L."/>
            <person name="Jones G."/>
            <person name="Ransome R.D."/>
            <person name="Dechmann D.K.N."/>
            <person name="Locatelli A.G."/>
            <person name="Puechmaille S.J."/>
            <person name="Fedrigo O."/>
            <person name="Jarvis E.D."/>
            <person name="Hiller M."/>
            <person name="Vernes S.C."/>
            <person name="Myers E.W."/>
            <person name="Teeling E.C."/>
        </authorList>
    </citation>
    <scope>NUCLEOTIDE SEQUENCE [LARGE SCALE GENOMIC DNA]</scope>
    <source>
        <strain evidence="6">MPipKuh1</strain>
        <tissue evidence="6">Flight muscle</tissue>
    </source>
</reference>
<organism evidence="6 7">
    <name type="scientific">Pipistrellus kuhlii</name>
    <name type="common">Kuhl's pipistrelle</name>
    <dbReference type="NCBI Taxonomy" id="59472"/>
    <lineage>
        <taxon>Eukaryota</taxon>
        <taxon>Metazoa</taxon>
        <taxon>Chordata</taxon>
        <taxon>Craniata</taxon>
        <taxon>Vertebrata</taxon>
        <taxon>Euteleostomi</taxon>
        <taxon>Mammalia</taxon>
        <taxon>Eutheria</taxon>
        <taxon>Laurasiatheria</taxon>
        <taxon>Chiroptera</taxon>
        <taxon>Yangochiroptera</taxon>
        <taxon>Vespertilionidae</taxon>
        <taxon>Pipistrellus</taxon>
    </lineage>
</organism>
<dbReference type="FunFam" id="2.10.25.10:FF:000016">
    <property type="entry name" value="Teneurin transmembrane protein 2"/>
    <property type="match status" value="1"/>
</dbReference>
<dbReference type="GO" id="GO:0046982">
    <property type="term" value="F:protein heterodimerization activity"/>
    <property type="evidence" value="ECO:0007669"/>
    <property type="project" value="TreeGrafter"/>
</dbReference>
<dbReference type="GO" id="GO:0042803">
    <property type="term" value="F:protein homodimerization activity"/>
    <property type="evidence" value="ECO:0007669"/>
    <property type="project" value="TreeGrafter"/>
</dbReference>
<keyword evidence="1 4" id="KW-0245">EGF-like domain</keyword>
<dbReference type="PROSITE" id="PS00022">
    <property type="entry name" value="EGF_1"/>
    <property type="match status" value="3"/>
</dbReference>
<gene>
    <name evidence="6" type="ORF">mPipKuh1_017248</name>
</gene>
<keyword evidence="6" id="KW-0472">Membrane</keyword>
<dbReference type="PANTHER" id="PTHR11219:SF65">
    <property type="entry name" value="TENEURIN-3"/>
    <property type="match status" value="1"/>
</dbReference>
<dbReference type="Proteomes" id="UP000558488">
    <property type="component" value="Unassembled WGS sequence"/>
</dbReference>
<protein>
    <submittedName>
        <fullName evidence="6">Teneurin transmembrane protein 3</fullName>
    </submittedName>
</protein>
<dbReference type="GO" id="GO:0007157">
    <property type="term" value="P:heterophilic cell-cell adhesion via plasma membrane cell adhesion molecules"/>
    <property type="evidence" value="ECO:0007669"/>
    <property type="project" value="TreeGrafter"/>
</dbReference>
<dbReference type="GO" id="GO:0050839">
    <property type="term" value="F:cell adhesion molecule binding"/>
    <property type="evidence" value="ECO:0007669"/>
    <property type="project" value="TreeGrafter"/>
</dbReference>
<dbReference type="Pfam" id="PF25024">
    <property type="entry name" value="EGF_TEN"/>
    <property type="match status" value="1"/>
</dbReference>
<feature type="disulfide bond" evidence="4">
    <location>
        <begin position="73"/>
        <end position="82"/>
    </location>
</feature>
<evidence type="ECO:0000313" key="6">
    <source>
        <dbReference type="EMBL" id="KAF6375552.1"/>
    </source>
</evidence>
<evidence type="ECO:0000256" key="4">
    <source>
        <dbReference type="PROSITE-ProRule" id="PRU00076"/>
    </source>
</evidence>
<dbReference type="InterPro" id="IPR051216">
    <property type="entry name" value="Teneurin"/>
</dbReference>
<dbReference type="EMBL" id="JACAGB010000003">
    <property type="protein sequence ID" value="KAF6375552.1"/>
    <property type="molecule type" value="Genomic_DNA"/>
</dbReference>
<feature type="disulfide bond" evidence="4">
    <location>
        <begin position="38"/>
        <end position="47"/>
    </location>
</feature>
<dbReference type="InterPro" id="IPR000742">
    <property type="entry name" value="EGF"/>
</dbReference>
<dbReference type="PROSITE" id="PS01186">
    <property type="entry name" value="EGF_2"/>
    <property type="match status" value="2"/>
</dbReference>
<name>A0A7J7ZMQ7_PIPKU</name>
<feature type="domain" description="EGF-like" evidence="5">
    <location>
        <begin position="50"/>
        <end position="83"/>
    </location>
</feature>
<proteinExistence type="predicted"/>
<dbReference type="Gene3D" id="2.10.25.10">
    <property type="entry name" value="Laminin"/>
    <property type="match status" value="4"/>
</dbReference>
<dbReference type="SMART" id="SM00181">
    <property type="entry name" value="EGF"/>
    <property type="match status" value="4"/>
</dbReference>
<dbReference type="FunFam" id="2.10.25.10:FF:000021">
    <property type="entry name" value="Teneurin transmembrane protein 2"/>
    <property type="match status" value="2"/>
</dbReference>
<comment type="caution">
    <text evidence="4">Lacks conserved residue(s) required for the propagation of feature annotation.</text>
</comment>
<evidence type="ECO:0000256" key="2">
    <source>
        <dbReference type="ARBA" id="ARBA00022737"/>
    </source>
</evidence>
<dbReference type="GO" id="GO:0048666">
    <property type="term" value="P:neuron development"/>
    <property type="evidence" value="ECO:0007669"/>
    <property type="project" value="TreeGrafter"/>
</dbReference>
<dbReference type="AlphaFoldDB" id="A0A7J7ZMQ7"/>
<dbReference type="PROSITE" id="PS50026">
    <property type="entry name" value="EGF_3"/>
    <property type="match status" value="2"/>
</dbReference>
<evidence type="ECO:0000256" key="3">
    <source>
        <dbReference type="ARBA" id="ARBA00023157"/>
    </source>
</evidence>
<accession>A0A7J7ZMQ7</accession>
<keyword evidence="7" id="KW-1185">Reference proteome</keyword>
<feature type="domain" description="EGF-like" evidence="5">
    <location>
        <begin position="16"/>
        <end position="48"/>
    </location>
</feature>
<keyword evidence="3 4" id="KW-1015">Disulfide bond</keyword>
<evidence type="ECO:0000256" key="1">
    <source>
        <dbReference type="ARBA" id="ARBA00022536"/>
    </source>
</evidence>